<proteinExistence type="predicted"/>
<protein>
    <recommendedName>
        <fullName evidence="4">Zinc-binding domain-containing protein</fullName>
    </recommendedName>
</protein>
<dbReference type="GeneID" id="91097150"/>
<feature type="region of interest" description="Disordered" evidence="1">
    <location>
        <begin position="402"/>
        <end position="477"/>
    </location>
</feature>
<organism evidence="2 3">
    <name type="scientific">Kwoniella dendrophila CBS 6074</name>
    <dbReference type="NCBI Taxonomy" id="1295534"/>
    <lineage>
        <taxon>Eukaryota</taxon>
        <taxon>Fungi</taxon>
        <taxon>Dikarya</taxon>
        <taxon>Basidiomycota</taxon>
        <taxon>Agaricomycotina</taxon>
        <taxon>Tremellomycetes</taxon>
        <taxon>Tremellales</taxon>
        <taxon>Cryptococcaceae</taxon>
        <taxon>Kwoniella</taxon>
    </lineage>
</organism>
<feature type="compositionally biased region" description="Low complexity" evidence="1">
    <location>
        <begin position="419"/>
        <end position="432"/>
    </location>
</feature>
<feature type="compositionally biased region" description="Polar residues" evidence="1">
    <location>
        <begin position="450"/>
        <end position="477"/>
    </location>
</feature>
<evidence type="ECO:0000313" key="3">
    <source>
        <dbReference type="Proteomes" id="UP001355207"/>
    </source>
</evidence>
<keyword evidence="3" id="KW-1185">Reference proteome</keyword>
<evidence type="ECO:0008006" key="4">
    <source>
        <dbReference type="Google" id="ProtNLM"/>
    </source>
</evidence>
<name>A0AAX4K444_9TREE</name>
<sequence length="477" mass="53809">MSEITFVPPQPSSLRILKKGDVGEWLENKICDHDNDVTQEEQDKRIKTVIDDAIAADGAYAKNSTRHVTTLDYRNMAKTCSIEGCKFSSEKTKDYDAAEFQALNFGFITEANRTGNSGKSVKLQEIADQHKSILISTLTTGISRCKRHYDISEFPIPVTERRGWSKCGYVGPMKAPKEERTHNVDIPIYTLVNEDGTETLLRNWQIARIQEKTVTTYCSPRHMASAIQSAARPTQVNQPKISTPWNKEKPRAFYEDLDSPTTWRESHGRVAQVNNYQEMKVLPDAYTWWECCTCKSQVGNLSKTATNKKIWEWIETDDYHQAMDNFTEYGTMVCDKKACQDERRKVMSKLGTTTVQCQNTETCNSSIVIVSNDPAKRYFIKGNIENPIYHCCAPCTLPRTLSEKPKRQPNSVKKRPVDSEQASASETASTTQGMSELAITVSADDHFQVPTASQESTGRPSQMARTGRSSNIHDVIN</sequence>
<accession>A0AAX4K444</accession>
<gene>
    <name evidence="2" type="ORF">L201_006481</name>
</gene>
<dbReference type="RefSeq" id="XP_066078297.1">
    <property type="nucleotide sequence ID" value="XM_066222200.1"/>
</dbReference>
<dbReference type="EMBL" id="CP144106">
    <property type="protein sequence ID" value="WWC91535.1"/>
    <property type="molecule type" value="Genomic_DNA"/>
</dbReference>
<reference evidence="2 3" key="1">
    <citation type="submission" date="2024-01" db="EMBL/GenBank/DDBJ databases">
        <title>Comparative genomics of Cryptococcus and Kwoniella reveals pathogenesis evolution and contrasting modes of karyotype evolution via chromosome fusion or intercentromeric recombination.</title>
        <authorList>
            <person name="Coelho M.A."/>
            <person name="David-Palma M."/>
            <person name="Shea T."/>
            <person name="Bowers K."/>
            <person name="McGinley-Smith S."/>
            <person name="Mohammad A.W."/>
            <person name="Gnirke A."/>
            <person name="Yurkov A.M."/>
            <person name="Nowrousian M."/>
            <person name="Sun S."/>
            <person name="Cuomo C.A."/>
            <person name="Heitman J."/>
        </authorList>
    </citation>
    <scope>NUCLEOTIDE SEQUENCE [LARGE SCALE GENOMIC DNA]</scope>
    <source>
        <strain evidence="2 3">CBS 6074</strain>
    </source>
</reference>
<dbReference type="AlphaFoldDB" id="A0AAX4K444"/>
<evidence type="ECO:0000313" key="2">
    <source>
        <dbReference type="EMBL" id="WWC91535.1"/>
    </source>
</evidence>
<evidence type="ECO:0000256" key="1">
    <source>
        <dbReference type="SAM" id="MobiDB-lite"/>
    </source>
</evidence>
<dbReference type="Proteomes" id="UP001355207">
    <property type="component" value="Chromosome 9"/>
</dbReference>